<sequence>MTPISPINRLPYDCLSEIFAHACSSHPDRADNYLNWPQELIALRLPHVCSHWRKVLLSNTALWSTFEYIHEPPYTQASIDCLHLYLTRSGNHSLSFIIHDHKDQDPEYIVPDSRQSEFMRVLCTEAHRWKRASFLTKSPFFPASPGAVAPSLPRLERLTLHYREKVRRQRRDFFMNAPALRSVEVQLHKAKKNNFSLPWEQISDLTLLYHSSISRAIHILPSCTNLQKLKFSDPLMDFTGPRPVPTVLNGVQSLVIAATASSDIIPLFCFPDLVSLTINGLGRTVPPGKELLSFLSLPRVPQLQYLIFDDTYIPDDLVLQILTLTPLLHTLEKHTYYFDELQEVPVTPDFGFFRRLTLTNNIRTNLVPRLKTLKIKVISGLPEDLINMLRSRLRGISSVAGAVHLDTVVIEGGPRLVSLGVRDQVSQMAGNQSSVRFSLSKRA</sequence>
<dbReference type="Gene3D" id="1.20.1280.50">
    <property type="match status" value="1"/>
</dbReference>
<organism evidence="1 2">
    <name type="scientific">Armillaria borealis</name>
    <dbReference type="NCBI Taxonomy" id="47425"/>
    <lineage>
        <taxon>Eukaryota</taxon>
        <taxon>Fungi</taxon>
        <taxon>Dikarya</taxon>
        <taxon>Basidiomycota</taxon>
        <taxon>Agaricomycotina</taxon>
        <taxon>Agaricomycetes</taxon>
        <taxon>Agaricomycetidae</taxon>
        <taxon>Agaricales</taxon>
        <taxon>Marasmiineae</taxon>
        <taxon>Physalacriaceae</taxon>
        <taxon>Armillaria</taxon>
    </lineage>
</organism>
<protein>
    <recommendedName>
        <fullName evidence="3">F-box domain-containing protein</fullName>
    </recommendedName>
</protein>
<evidence type="ECO:0008006" key="3">
    <source>
        <dbReference type="Google" id="ProtNLM"/>
    </source>
</evidence>
<dbReference type="EMBL" id="JAUEPT010000049">
    <property type="protein sequence ID" value="KAK0437323.1"/>
    <property type="molecule type" value="Genomic_DNA"/>
</dbReference>
<comment type="caution">
    <text evidence="1">The sequence shown here is derived from an EMBL/GenBank/DDBJ whole genome shotgun (WGS) entry which is preliminary data.</text>
</comment>
<dbReference type="Proteomes" id="UP001175226">
    <property type="component" value="Unassembled WGS sequence"/>
</dbReference>
<accession>A0AA39JAU8</accession>
<dbReference type="Gene3D" id="3.80.10.10">
    <property type="entry name" value="Ribonuclease Inhibitor"/>
    <property type="match status" value="1"/>
</dbReference>
<proteinExistence type="predicted"/>
<reference evidence="1" key="1">
    <citation type="submission" date="2023-06" db="EMBL/GenBank/DDBJ databases">
        <authorList>
            <consortium name="Lawrence Berkeley National Laboratory"/>
            <person name="Ahrendt S."/>
            <person name="Sahu N."/>
            <person name="Indic B."/>
            <person name="Wong-Bajracharya J."/>
            <person name="Merenyi Z."/>
            <person name="Ke H.-M."/>
            <person name="Monk M."/>
            <person name="Kocsube S."/>
            <person name="Drula E."/>
            <person name="Lipzen A."/>
            <person name="Balint B."/>
            <person name="Henrissat B."/>
            <person name="Andreopoulos B."/>
            <person name="Martin F.M."/>
            <person name="Harder C.B."/>
            <person name="Rigling D."/>
            <person name="Ford K.L."/>
            <person name="Foster G.D."/>
            <person name="Pangilinan J."/>
            <person name="Papanicolaou A."/>
            <person name="Barry K."/>
            <person name="LaButti K."/>
            <person name="Viragh M."/>
            <person name="Koriabine M."/>
            <person name="Yan M."/>
            <person name="Riley R."/>
            <person name="Champramary S."/>
            <person name="Plett K.L."/>
            <person name="Tsai I.J."/>
            <person name="Slot J."/>
            <person name="Sipos G."/>
            <person name="Plett J."/>
            <person name="Nagy L.G."/>
            <person name="Grigoriev I.V."/>
        </authorList>
    </citation>
    <scope>NUCLEOTIDE SEQUENCE</scope>
    <source>
        <strain evidence="1">FPL87.14</strain>
    </source>
</reference>
<dbReference type="AlphaFoldDB" id="A0AA39JAU8"/>
<keyword evidence="2" id="KW-1185">Reference proteome</keyword>
<gene>
    <name evidence="1" type="ORF">EV421DRAFT_1828449</name>
</gene>
<dbReference type="InterPro" id="IPR032675">
    <property type="entry name" value="LRR_dom_sf"/>
</dbReference>
<evidence type="ECO:0000313" key="2">
    <source>
        <dbReference type="Proteomes" id="UP001175226"/>
    </source>
</evidence>
<dbReference type="SUPFAM" id="SSF52047">
    <property type="entry name" value="RNI-like"/>
    <property type="match status" value="1"/>
</dbReference>
<name>A0AA39JAU8_9AGAR</name>
<evidence type="ECO:0000313" key="1">
    <source>
        <dbReference type="EMBL" id="KAK0437323.1"/>
    </source>
</evidence>